<dbReference type="InterPro" id="IPR050182">
    <property type="entry name" value="Cytochrome_P450_fam2"/>
</dbReference>
<evidence type="ECO:0000256" key="5">
    <source>
        <dbReference type="ARBA" id="ARBA00022617"/>
    </source>
</evidence>
<evidence type="ECO:0000256" key="7">
    <source>
        <dbReference type="ARBA" id="ARBA00022824"/>
    </source>
</evidence>
<dbReference type="Ensembl" id="ENSPCLT00000026734.1">
    <property type="protein sequence ID" value="ENSPCLP00000019841.1"/>
    <property type="gene ID" value="ENSPCLG00000016843.1"/>
</dbReference>
<dbReference type="InterPro" id="IPR036396">
    <property type="entry name" value="Cyt_P450_sf"/>
</dbReference>
<dbReference type="InterPro" id="IPR001128">
    <property type="entry name" value="Cyt_P450"/>
</dbReference>
<protein>
    <submittedName>
        <fullName evidence="13">Uncharacterized protein</fullName>
    </submittedName>
</protein>
<dbReference type="SUPFAM" id="SSF48264">
    <property type="entry name" value="Cytochrome P450"/>
    <property type="match status" value="1"/>
</dbReference>
<evidence type="ECO:0000256" key="10">
    <source>
        <dbReference type="ARBA" id="ARBA00023004"/>
    </source>
</evidence>
<dbReference type="GO" id="GO:0005506">
    <property type="term" value="F:iron ion binding"/>
    <property type="evidence" value="ECO:0007669"/>
    <property type="project" value="InterPro"/>
</dbReference>
<dbReference type="GO" id="GO:0020037">
    <property type="term" value="F:heme binding"/>
    <property type="evidence" value="ECO:0007669"/>
    <property type="project" value="InterPro"/>
</dbReference>
<keyword evidence="8" id="KW-0492">Microsome</keyword>
<dbReference type="OMA" id="HANLYNI"/>
<reference evidence="13" key="1">
    <citation type="submission" date="2025-08" db="UniProtKB">
        <authorList>
            <consortium name="Ensembl"/>
        </authorList>
    </citation>
    <scope>IDENTIFICATION</scope>
</reference>
<dbReference type="FunFam" id="1.10.630.10:FF:000238">
    <property type="entry name" value="Cytochrome P450 2A6"/>
    <property type="match status" value="1"/>
</dbReference>
<evidence type="ECO:0000256" key="8">
    <source>
        <dbReference type="ARBA" id="ARBA00022848"/>
    </source>
</evidence>
<keyword evidence="9" id="KW-0560">Oxidoreductase</keyword>
<keyword evidence="7" id="KW-0256">Endoplasmic reticulum</keyword>
<keyword evidence="12" id="KW-0472">Membrane</keyword>
<dbReference type="PANTHER" id="PTHR24300:SF319">
    <property type="entry name" value="CYTOCHROME P450, FAMILY 2, SUBFAMILY AC, POLYPEPTIDE 1"/>
    <property type="match status" value="1"/>
</dbReference>
<dbReference type="Gene3D" id="1.10.630.10">
    <property type="entry name" value="Cytochrome P450"/>
    <property type="match status" value="1"/>
</dbReference>
<dbReference type="GO" id="GO:0006082">
    <property type="term" value="P:organic acid metabolic process"/>
    <property type="evidence" value="ECO:0007669"/>
    <property type="project" value="TreeGrafter"/>
</dbReference>
<sequence>LSETYGPVFTVQLGMRKVVVLSGYDTVKEALVNHADAFAGRPKIPILEKTGKGKGLIFARGEHWKVMRRFTLTTLRDFGMGKKAIEDHVVEEYGYLTLIEEKSRRQLQDRKPLEMTQLMNSAIANVIVSILIGKRFDYEDPTFKRLVSLMDENMKLFGSPSVSVIDIVIIVLPKAFPQIFLLLYTFNPSLTFVYEFFSLFSKMKKFVLEYLTGIIALFFQENGKGNTFFDNENLIEVVRNLFIAGMDTTATTLRWGLLLMMKYPEIQSKWKLGIQWLSSHQLALP</sequence>
<evidence type="ECO:0000256" key="12">
    <source>
        <dbReference type="ARBA" id="ARBA00023136"/>
    </source>
</evidence>
<dbReference type="PANTHER" id="PTHR24300">
    <property type="entry name" value="CYTOCHROME P450 508A4-RELATED"/>
    <property type="match status" value="1"/>
</dbReference>
<evidence type="ECO:0000256" key="3">
    <source>
        <dbReference type="ARBA" id="ARBA00004406"/>
    </source>
</evidence>
<comment type="subcellular location">
    <subcellularLocation>
        <location evidence="3">Endoplasmic reticulum membrane</location>
        <topology evidence="3">Peripheral membrane protein</topology>
    </subcellularLocation>
    <subcellularLocation>
        <location evidence="2">Microsome membrane</location>
        <topology evidence="2">Peripheral membrane protein</topology>
    </subcellularLocation>
</comment>
<name>A0A669QZF9_PHACC</name>
<evidence type="ECO:0000256" key="2">
    <source>
        <dbReference type="ARBA" id="ARBA00004174"/>
    </source>
</evidence>
<keyword evidence="11" id="KW-0503">Monooxygenase</keyword>
<evidence type="ECO:0000256" key="9">
    <source>
        <dbReference type="ARBA" id="ARBA00023002"/>
    </source>
</evidence>
<comment type="cofactor">
    <cofactor evidence="1">
        <name>heme</name>
        <dbReference type="ChEBI" id="CHEBI:30413"/>
    </cofactor>
</comment>
<organism evidence="13 14">
    <name type="scientific">Phasianus colchicus</name>
    <name type="common">Common pheasant</name>
    <dbReference type="NCBI Taxonomy" id="9054"/>
    <lineage>
        <taxon>Eukaryota</taxon>
        <taxon>Metazoa</taxon>
        <taxon>Chordata</taxon>
        <taxon>Craniata</taxon>
        <taxon>Vertebrata</taxon>
        <taxon>Euteleostomi</taxon>
        <taxon>Archelosauria</taxon>
        <taxon>Archosauria</taxon>
        <taxon>Dinosauria</taxon>
        <taxon>Saurischia</taxon>
        <taxon>Theropoda</taxon>
        <taxon>Coelurosauria</taxon>
        <taxon>Aves</taxon>
        <taxon>Neognathae</taxon>
        <taxon>Galloanserae</taxon>
        <taxon>Galliformes</taxon>
        <taxon>Phasianidae</taxon>
        <taxon>Phasianinae</taxon>
        <taxon>Phasianus</taxon>
    </lineage>
</organism>
<keyword evidence="10" id="KW-0408">Iron</keyword>
<dbReference type="GO" id="GO:0006805">
    <property type="term" value="P:xenobiotic metabolic process"/>
    <property type="evidence" value="ECO:0007669"/>
    <property type="project" value="TreeGrafter"/>
</dbReference>
<dbReference type="GO" id="GO:0016712">
    <property type="term" value="F:oxidoreductase activity, acting on paired donors, with incorporation or reduction of molecular oxygen, reduced flavin or flavoprotein as one donor, and incorporation of one atom of oxygen"/>
    <property type="evidence" value="ECO:0007669"/>
    <property type="project" value="TreeGrafter"/>
</dbReference>
<evidence type="ECO:0000313" key="14">
    <source>
        <dbReference type="Proteomes" id="UP000472261"/>
    </source>
</evidence>
<evidence type="ECO:0000256" key="1">
    <source>
        <dbReference type="ARBA" id="ARBA00001971"/>
    </source>
</evidence>
<keyword evidence="5" id="KW-0349">Heme</keyword>
<accession>A0A669QZF9</accession>
<evidence type="ECO:0000313" key="13">
    <source>
        <dbReference type="Ensembl" id="ENSPCLP00000019841.1"/>
    </source>
</evidence>
<dbReference type="Pfam" id="PF00067">
    <property type="entry name" value="p450"/>
    <property type="match status" value="1"/>
</dbReference>
<dbReference type="AlphaFoldDB" id="A0A669QZF9"/>
<evidence type="ECO:0000256" key="4">
    <source>
        <dbReference type="ARBA" id="ARBA00010617"/>
    </source>
</evidence>
<proteinExistence type="inferred from homology"/>
<keyword evidence="14" id="KW-1185">Reference proteome</keyword>
<keyword evidence="6" id="KW-0479">Metal-binding</keyword>
<evidence type="ECO:0000256" key="6">
    <source>
        <dbReference type="ARBA" id="ARBA00022723"/>
    </source>
</evidence>
<dbReference type="PRINTS" id="PR00463">
    <property type="entry name" value="EP450I"/>
</dbReference>
<evidence type="ECO:0000256" key="11">
    <source>
        <dbReference type="ARBA" id="ARBA00023033"/>
    </source>
</evidence>
<comment type="similarity">
    <text evidence="4">Belongs to the cytochrome P450 family.</text>
</comment>
<dbReference type="InterPro" id="IPR002401">
    <property type="entry name" value="Cyt_P450_E_grp-I"/>
</dbReference>
<reference evidence="13" key="2">
    <citation type="submission" date="2025-09" db="UniProtKB">
        <authorList>
            <consortium name="Ensembl"/>
        </authorList>
    </citation>
    <scope>IDENTIFICATION</scope>
</reference>
<dbReference type="GO" id="GO:0005789">
    <property type="term" value="C:endoplasmic reticulum membrane"/>
    <property type="evidence" value="ECO:0007669"/>
    <property type="project" value="UniProtKB-SubCell"/>
</dbReference>
<dbReference type="Proteomes" id="UP000472261">
    <property type="component" value="Unplaced"/>
</dbReference>